<protein>
    <submittedName>
        <fullName evidence="11">Rhomboid family intramembrane serine protease</fullName>
    </submittedName>
</protein>
<keyword evidence="4" id="KW-0378">Hydrolase</keyword>
<keyword evidence="6 7" id="KW-0472">Membrane</keyword>
<feature type="transmembrane region" description="Helical" evidence="7">
    <location>
        <begin position="205"/>
        <end position="224"/>
    </location>
</feature>
<keyword evidence="14" id="KW-1185">Reference proteome</keyword>
<accession>A0A346NA03</accession>
<evidence type="ECO:0000256" key="4">
    <source>
        <dbReference type="ARBA" id="ARBA00022801"/>
    </source>
</evidence>
<comment type="similarity">
    <text evidence="2">Belongs to the peptidase S54 family.</text>
</comment>
<evidence type="ECO:0000256" key="7">
    <source>
        <dbReference type="SAM" id="Phobius"/>
    </source>
</evidence>
<keyword evidence="5 7" id="KW-1133">Transmembrane helix</keyword>
<evidence type="ECO:0000313" key="11">
    <source>
        <dbReference type="EMBL" id="RFU53767.1"/>
    </source>
</evidence>
<evidence type="ECO:0000256" key="1">
    <source>
        <dbReference type="ARBA" id="ARBA00004141"/>
    </source>
</evidence>
<feature type="transmembrane region" description="Helical" evidence="7">
    <location>
        <begin position="176"/>
        <end position="193"/>
    </location>
</feature>
<dbReference type="SUPFAM" id="SSF144091">
    <property type="entry name" value="Rhomboid-like"/>
    <property type="match status" value="1"/>
</dbReference>
<dbReference type="EMBL" id="QVQZ01000003">
    <property type="protein sequence ID" value="RFU53767.1"/>
    <property type="molecule type" value="Genomic_DNA"/>
</dbReference>
<dbReference type="GO" id="GO:0016020">
    <property type="term" value="C:membrane"/>
    <property type="evidence" value="ECO:0007669"/>
    <property type="project" value="UniProtKB-SubCell"/>
</dbReference>
<dbReference type="EMBL" id="CP031733">
    <property type="protein sequence ID" value="AXQ77848.1"/>
    <property type="molecule type" value="Genomic_DNA"/>
</dbReference>
<dbReference type="Proteomes" id="UP000262901">
    <property type="component" value="Unassembled WGS sequence"/>
</dbReference>
<feature type="transmembrane region" description="Helical" evidence="7">
    <location>
        <begin position="57"/>
        <end position="84"/>
    </location>
</feature>
<dbReference type="RefSeq" id="WP_116877539.1">
    <property type="nucleotide sequence ID" value="NZ_CP031733.1"/>
</dbReference>
<dbReference type="EMBL" id="QVQY01000007">
    <property type="protein sequence ID" value="RFU51359.1"/>
    <property type="molecule type" value="Genomic_DNA"/>
</dbReference>
<dbReference type="InterPro" id="IPR050925">
    <property type="entry name" value="Rhomboid_protease_S54"/>
</dbReference>
<feature type="transmembrane region" description="Helical" evidence="7">
    <location>
        <begin position="153"/>
        <end position="170"/>
    </location>
</feature>
<dbReference type="KEGG" id="schj:DDV21_001560"/>
<dbReference type="InterPro" id="IPR022764">
    <property type="entry name" value="Peptidase_S54_rhomboid_dom"/>
</dbReference>
<keyword evidence="11" id="KW-0645">Protease</keyword>
<dbReference type="GO" id="GO:0006508">
    <property type="term" value="P:proteolysis"/>
    <property type="evidence" value="ECO:0007669"/>
    <property type="project" value="UniProtKB-KW"/>
</dbReference>
<feature type="domain" description="Peptidase S54 rhomboid" evidence="8">
    <location>
        <begin position="55"/>
        <end position="189"/>
    </location>
</feature>
<evidence type="ECO:0000313" key="9">
    <source>
        <dbReference type="EMBL" id="AXQ77848.1"/>
    </source>
</evidence>
<dbReference type="GO" id="GO:0004252">
    <property type="term" value="F:serine-type endopeptidase activity"/>
    <property type="evidence" value="ECO:0007669"/>
    <property type="project" value="InterPro"/>
</dbReference>
<accession>A0A372KNB2</accession>
<evidence type="ECO:0000256" key="5">
    <source>
        <dbReference type="ARBA" id="ARBA00022989"/>
    </source>
</evidence>
<dbReference type="Proteomes" id="UP000246115">
    <property type="component" value="Chromosome"/>
</dbReference>
<evidence type="ECO:0000313" key="12">
    <source>
        <dbReference type="Proteomes" id="UP000246115"/>
    </source>
</evidence>
<evidence type="ECO:0000259" key="8">
    <source>
        <dbReference type="Pfam" id="PF01694"/>
    </source>
</evidence>
<dbReference type="Gene3D" id="1.20.1540.10">
    <property type="entry name" value="Rhomboid-like"/>
    <property type="match status" value="1"/>
</dbReference>
<comment type="subcellular location">
    <subcellularLocation>
        <location evidence="1">Membrane</location>
        <topology evidence="1">Multi-pass membrane protein</topology>
    </subcellularLocation>
</comment>
<proteinExistence type="inferred from homology"/>
<evidence type="ECO:0000313" key="10">
    <source>
        <dbReference type="EMBL" id="RFU51359.1"/>
    </source>
</evidence>
<evidence type="ECO:0000256" key="2">
    <source>
        <dbReference type="ARBA" id="ARBA00009045"/>
    </source>
</evidence>
<evidence type="ECO:0000313" key="13">
    <source>
        <dbReference type="Proteomes" id="UP000262901"/>
    </source>
</evidence>
<reference evidence="11 13" key="2">
    <citation type="submission" date="2018-08" db="EMBL/GenBank/DDBJ databases">
        <title>Draft genome of Streptococcus sp. nov. Z1.</title>
        <authorList>
            <person name="Tian Z."/>
        </authorList>
    </citation>
    <scope>NUCLEOTIDE SEQUENCE [LARGE SCALE GENOMIC DNA]</scope>
    <source>
        <strain evidence="11">Z1</strain>
        <strain evidence="13">Z1(2018)</strain>
    </source>
</reference>
<dbReference type="InterPro" id="IPR035952">
    <property type="entry name" value="Rhomboid-like_sf"/>
</dbReference>
<organism evidence="11 13">
    <name type="scientific">Streptococcus chenjunshii</name>
    <dbReference type="NCBI Taxonomy" id="2173853"/>
    <lineage>
        <taxon>Bacteria</taxon>
        <taxon>Bacillati</taxon>
        <taxon>Bacillota</taxon>
        <taxon>Bacilli</taxon>
        <taxon>Lactobacillales</taxon>
        <taxon>Streptococcaceae</taxon>
        <taxon>Streptococcus</taxon>
    </lineage>
</organism>
<dbReference type="Proteomes" id="UP000264056">
    <property type="component" value="Unassembled WGS sequence"/>
</dbReference>
<reference evidence="9" key="4">
    <citation type="journal article" date="2019" name="Int. J. Syst. Evol. Microbiol.">
        <title>Streptococcus chenjunshii sp. nov. isolated from feces of Tibetan antelopes.</title>
        <authorList>
            <person name="Tian Z."/>
            <person name="Lu S."/>
            <person name="Jin D."/>
            <person name="Yang J."/>
            <person name="Pu J."/>
            <person name="Lai X.H."/>
            <person name="Bai X.N."/>
            <person name="Wu X.M."/>
            <person name="Li J."/>
            <person name="Wang S."/>
            <person name="Xu J."/>
        </authorList>
    </citation>
    <scope>NUCLEOTIDE SEQUENCE</scope>
    <source>
        <strain evidence="9">Z15</strain>
    </source>
</reference>
<gene>
    <name evidence="9" type="ORF">DDV21_001560</name>
    <name evidence="10" type="ORF">DDV22_04215</name>
    <name evidence="11" type="ORF">DDV23_02535</name>
</gene>
<evidence type="ECO:0000256" key="6">
    <source>
        <dbReference type="ARBA" id="ARBA00023136"/>
    </source>
</evidence>
<dbReference type="AlphaFoldDB" id="A0A372KNB2"/>
<feature type="transmembrane region" description="Helical" evidence="7">
    <location>
        <begin position="96"/>
        <end position="114"/>
    </location>
</feature>
<keyword evidence="3 7" id="KW-0812">Transmembrane</keyword>
<reference evidence="12" key="3">
    <citation type="submission" date="2018-08" db="EMBL/GenBank/DDBJ databases">
        <title>Streptococcus chenjunshii sp. nov., isolated from stools sample of the Tibetan antelope in the Qinghai-Tibet plateau, China.</title>
        <authorList>
            <person name="Tian Z."/>
        </authorList>
    </citation>
    <scope>NUCLEOTIDE SEQUENCE [LARGE SCALE GENOMIC DNA]</scope>
    <source>
        <strain evidence="12">Z15</strain>
    </source>
</reference>
<dbReference type="OrthoDB" id="9813074at2"/>
<dbReference type="PANTHER" id="PTHR43731">
    <property type="entry name" value="RHOMBOID PROTEASE"/>
    <property type="match status" value="1"/>
</dbReference>
<reference evidence="10 14" key="1">
    <citation type="submission" date="2018-08" db="EMBL/GenBank/DDBJ databases">
        <title>Draft genome of Streptococcus sp .nov. Z2.</title>
        <authorList>
            <person name="Tian Z."/>
        </authorList>
    </citation>
    <scope>NUCLEOTIDE SEQUENCE [LARGE SCALE GENOMIC DNA]</scope>
    <source>
        <strain evidence="10 14">Z2</strain>
    </source>
</reference>
<sequence length="225" mass="24923">MKAEIKRNPVTLFLLALTSLIFILMQLMYLGQAASVQAVLTFGGLYGEIIKAYPDQIWRLLTPIFVHIGWEHFIFNALSLYFIGRIAEQIWGSVRFLLLYILAGIAGNIFVFFFEPAVVEAGASTSLFGLFAAVAVIGYFGGSPFLRQLGRSYVMLIVFNLIFNLITPGISLSGHLGGLVGGALSAVFLPTLYEKNTFSKFQRLSAFLVYLLLMTLMLFSAFSVF</sequence>
<name>A0A372KNB2_9STRE</name>
<evidence type="ECO:0000313" key="14">
    <source>
        <dbReference type="Proteomes" id="UP000264056"/>
    </source>
</evidence>
<evidence type="ECO:0000256" key="3">
    <source>
        <dbReference type="ARBA" id="ARBA00022692"/>
    </source>
</evidence>
<dbReference type="PANTHER" id="PTHR43731:SF14">
    <property type="entry name" value="PRESENILIN-ASSOCIATED RHOMBOID-LIKE PROTEIN, MITOCHONDRIAL"/>
    <property type="match status" value="1"/>
</dbReference>
<feature type="transmembrane region" description="Helical" evidence="7">
    <location>
        <begin position="126"/>
        <end position="146"/>
    </location>
</feature>
<dbReference type="Pfam" id="PF01694">
    <property type="entry name" value="Rhomboid"/>
    <property type="match status" value="1"/>
</dbReference>